<dbReference type="PANTHER" id="PTHR34801:SF6">
    <property type="entry name" value="SLL1620 PROTEIN"/>
    <property type="match status" value="1"/>
</dbReference>
<accession>A0A7S4RM24</accession>
<dbReference type="Pfam" id="PF07386">
    <property type="entry name" value="DUF1499"/>
    <property type="match status" value="1"/>
</dbReference>
<dbReference type="PANTHER" id="PTHR34801">
    <property type="entry name" value="EXPRESSED PROTEIN"/>
    <property type="match status" value="1"/>
</dbReference>
<feature type="chain" id="PRO_5031505440" evidence="2">
    <location>
        <begin position="19"/>
        <end position="239"/>
    </location>
</feature>
<evidence type="ECO:0000313" key="3">
    <source>
        <dbReference type="EMBL" id="CAE4619090.1"/>
    </source>
</evidence>
<evidence type="ECO:0000256" key="2">
    <source>
        <dbReference type="SAM" id="SignalP"/>
    </source>
</evidence>
<organism evidence="3">
    <name type="scientific">Ditylum brightwellii</name>
    <dbReference type="NCBI Taxonomy" id="49249"/>
    <lineage>
        <taxon>Eukaryota</taxon>
        <taxon>Sar</taxon>
        <taxon>Stramenopiles</taxon>
        <taxon>Ochrophyta</taxon>
        <taxon>Bacillariophyta</taxon>
        <taxon>Mediophyceae</taxon>
        <taxon>Lithodesmiophycidae</taxon>
        <taxon>Lithodesmiales</taxon>
        <taxon>Lithodesmiaceae</taxon>
        <taxon>Ditylum</taxon>
    </lineage>
</organism>
<protein>
    <submittedName>
        <fullName evidence="3">Uncharacterized protein</fullName>
    </submittedName>
</protein>
<proteinExistence type="predicted"/>
<keyword evidence="2" id="KW-0732">Signal</keyword>
<gene>
    <name evidence="3" type="ORF">DBRI00130_LOCUS21136</name>
</gene>
<feature type="region of interest" description="Disordered" evidence="1">
    <location>
        <begin position="74"/>
        <end position="93"/>
    </location>
</feature>
<evidence type="ECO:0000256" key="1">
    <source>
        <dbReference type="SAM" id="MobiDB-lite"/>
    </source>
</evidence>
<dbReference type="AlphaFoldDB" id="A0A7S4RM24"/>
<dbReference type="InterPro" id="IPR010865">
    <property type="entry name" value="DUF1499"/>
</dbReference>
<sequence>MLLRSFFALALLCTGVSSYSPSKPTNNQYDSNKIRKAEQSSRRAFLSSSIALPLLSISVPSSLAFENRLDDKYADATPQTGKQPDNLGADKRTSRTAGSYTGLAACSTSPNCWCSSAPFSDNPSRYIAPWSGKSIADVKQVIDTYQVGQQGIDGGGFNIVTYDPKAQYLYVQFQSYKAGYIDDVEFWYNPQSDKFDVRSASRLGMSDLGVNGKRLNYIGSRLEKEFGWVLERRKNGSLV</sequence>
<name>A0A7S4RM24_9STRA</name>
<dbReference type="EMBL" id="HBNS01026856">
    <property type="protein sequence ID" value="CAE4619090.1"/>
    <property type="molecule type" value="Transcribed_RNA"/>
</dbReference>
<feature type="signal peptide" evidence="2">
    <location>
        <begin position="1"/>
        <end position="18"/>
    </location>
</feature>
<reference evidence="3" key="1">
    <citation type="submission" date="2021-01" db="EMBL/GenBank/DDBJ databases">
        <authorList>
            <person name="Corre E."/>
            <person name="Pelletier E."/>
            <person name="Niang G."/>
            <person name="Scheremetjew M."/>
            <person name="Finn R."/>
            <person name="Kale V."/>
            <person name="Holt S."/>
            <person name="Cochrane G."/>
            <person name="Meng A."/>
            <person name="Brown T."/>
            <person name="Cohen L."/>
        </authorList>
    </citation>
    <scope>NUCLEOTIDE SEQUENCE</scope>
    <source>
        <strain evidence="3">GSO104</strain>
    </source>
</reference>